<proteinExistence type="predicted"/>
<sequence length="59" mass="6823">MKNRKAKRLFLQRPVRVVELVISNHKIAVIHPLFGQVAFAAKRKPTASQNRRKKGYAVR</sequence>
<dbReference type="AlphaFoldDB" id="A0A2U2VCQ6"/>
<organism evidence="1 2">
    <name type="scientific">Escherichia coli</name>
    <dbReference type="NCBI Taxonomy" id="562"/>
    <lineage>
        <taxon>Bacteria</taxon>
        <taxon>Pseudomonadati</taxon>
        <taxon>Pseudomonadota</taxon>
        <taxon>Gammaproteobacteria</taxon>
        <taxon>Enterobacterales</taxon>
        <taxon>Enterobacteriaceae</taxon>
        <taxon>Escherichia</taxon>
    </lineage>
</organism>
<dbReference type="EMBL" id="QEMT01000016">
    <property type="protein sequence ID" value="PWH61092.1"/>
    <property type="molecule type" value="Genomic_DNA"/>
</dbReference>
<gene>
    <name evidence="1" type="ORF">DD762_11520</name>
</gene>
<accession>A0A2U2VCQ6</accession>
<comment type="caution">
    <text evidence="1">The sequence shown here is derived from an EMBL/GenBank/DDBJ whole genome shotgun (WGS) entry which is preliminary data.</text>
</comment>
<dbReference type="Proteomes" id="UP000245761">
    <property type="component" value="Unassembled WGS sequence"/>
</dbReference>
<evidence type="ECO:0000313" key="2">
    <source>
        <dbReference type="Proteomes" id="UP000245761"/>
    </source>
</evidence>
<keyword evidence="1" id="KW-0614">Plasmid</keyword>
<geneLocation type="plasmid" evidence="1">
    <name>unnamed3</name>
</geneLocation>
<name>A0A2U2VCQ6_ECOLX</name>
<protein>
    <submittedName>
        <fullName evidence="1">Uncharacterized protein</fullName>
    </submittedName>
</protein>
<reference evidence="1 2" key="1">
    <citation type="submission" date="2018-04" db="EMBL/GenBank/DDBJ databases">
        <title>Draft Genomic Sequencing Of Potential Extraintestinal Pathogenic Escherichia coli B8S56 Isolated from Retail Chicken Skin.</title>
        <authorList>
            <person name="Xu A."/>
            <person name="Tilman S."/>
            <person name="Wisser-Parker K."/>
            <person name="Scullen O.J."/>
            <person name="Sommers C."/>
        </authorList>
    </citation>
    <scope>NUCLEOTIDE SEQUENCE [LARGE SCALE GENOMIC DNA]</scope>
    <source>
        <strain evidence="1 2">B8S56</strain>
        <plasmid evidence="1">unnamed3</plasmid>
    </source>
</reference>
<evidence type="ECO:0000313" key="1">
    <source>
        <dbReference type="EMBL" id="PWH61092.1"/>
    </source>
</evidence>